<sequence>MTLSSQNQLKFPTVRGYNIWYQIGSGGFSKVFVASTGRSPAQGSQAAVKLVFLSSPGTAHLPALGPVQVASPDEVKLLKKEVQVHRTMKHPYVLEFIDSLLVDKQQQRTAMEEDEVVPGLYMLLELAVGGDLFDKIAPDVGISDQLGQWYFSQLISGLSYIHGKGICHRDLKPENLLLGADGNLKVSDFGLCAVYKHQGKERLLSGRCGSLPYVAPELNTSGGYQAEPVDMWGAGVVLFTLLVGNTPWDEPTLSSPEFEAFVSGELLKYDPWTRISPEPLEILLGLLAVNPKERLTIQQISNHPWMLSTHGPEYRPTQISRSELGRELTRGLRESGHMDLVNPPLSQPTRAANASQYRSQYNSQYGSQMTSQFMQTTGMVAEQSDGSFIDHRQLNKFHLRLAQDEAARRIVQCIVQMVDENNLQIDQTIRLQVRDKRKQWMRGEIRILDGAYGEESTLVEVVKTGGDPLEWRRFFWELTGMAGLTPYLVK</sequence>
<evidence type="ECO:0000313" key="2">
    <source>
        <dbReference type="Proteomes" id="UP001227268"/>
    </source>
</evidence>
<dbReference type="Proteomes" id="UP001227268">
    <property type="component" value="Unassembled WGS sequence"/>
</dbReference>
<name>A0ACC2W0E4_9TREE</name>
<comment type="caution">
    <text evidence="1">The sequence shown here is derived from an EMBL/GenBank/DDBJ whole genome shotgun (WGS) entry which is preliminary data.</text>
</comment>
<organism evidence="1 2">
    <name type="scientific">Naganishia friedmannii</name>
    <dbReference type="NCBI Taxonomy" id="89922"/>
    <lineage>
        <taxon>Eukaryota</taxon>
        <taxon>Fungi</taxon>
        <taxon>Dikarya</taxon>
        <taxon>Basidiomycota</taxon>
        <taxon>Agaricomycotina</taxon>
        <taxon>Tremellomycetes</taxon>
        <taxon>Filobasidiales</taxon>
        <taxon>Filobasidiaceae</taxon>
        <taxon>Naganishia</taxon>
    </lineage>
</organism>
<proteinExistence type="predicted"/>
<dbReference type="EMBL" id="JASBWT010000005">
    <property type="protein sequence ID" value="KAJ9104577.1"/>
    <property type="molecule type" value="Genomic_DNA"/>
</dbReference>
<protein>
    <submittedName>
        <fullName evidence="1">Uncharacterized protein</fullName>
    </submittedName>
</protein>
<accession>A0ACC2W0E4</accession>
<evidence type="ECO:0000313" key="1">
    <source>
        <dbReference type="EMBL" id="KAJ9104577.1"/>
    </source>
</evidence>
<reference evidence="1" key="1">
    <citation type="submission" date="2023-04" db="EMBL/GenBank/DDBJ databases">
        <title>Draft Genome sequencing of Naganishia species isolated from polar environments using Oxford Nanopore Technology.</title>
        <authorList>
            <person name="Leo P."/>
            <person name="Venkateswaran K."/>
        </authorList>
    </citation>
    <scope>NUCLEOTIDE SEQUENCE</scope>
    <source>
        <strain evidence="1">MNA-CCFEE 5423</strain>
    </source>
</reference>
<keyword evidence="2" id="KW-1185">Reference proteome</keyword>
<gene>
    <name evidence="1" type="ORF">QFC21_002075</name>
</gene>